<keyword evidence="2" id="KW-1185">Reference proteome</keyword>
<sequence length="286" mass="32351">MDKEVSRYCTGENSALKDNIRVVKISDFDGGEFQYWDLITDIAPDFVQKLCIREPVTCSTGQTYSIAPKPNFCLVDLVLSPLGLNLMKDENVNTHIWCWTAASISAIIDIVGPGYLTDEANELAKKTNKSIREAIIELSFVPNERVTKLPGLPPAYVYELMGEHNIPGADELQIGLTIQLTEIIWPLQADQPYNAMNLTLNLKVAYQLLEVRIDHSLKPLYRGYKPKGAKEAIDTEFRQVLTDAFGFDGDTKRKSAFDISKRLRKTWGERGEAMVELRRMLQENFS</sequence>
<protein>
    <submittedName>
        <fullName evidence="1">Uncharacterized protein</fullName>
    </submittedName>
</protein>
<comment type="caution">
    <text evidence="1">The sequence shown here is derived from an EMBL/GenBank/DDBJ whole genome shotgun (WGS) entry which is preliminary data.</text>
</comment>
<gene>
    <name evidence="1" type="ORF">Clacol_005210</name>
</gene>
<evidence type="ECO:0000313" key="1">
    <source>
        <dbReference type="EMBL" id="GJJ10981.1"/>
    </source>
</evidence>
<reference evidence="1" key="1">
    <citation type="submission" date="2021-10" db="EMBL/GenBank/DDBJ databases">
        <title>De novo Genome Assembly of Clathrus columnatus (Basidiomycota, Fungi) Using Illumina and Nanopore Sequence Data.</title>
        <authorList>
            <person name="Ogiso-Tanaka E."/>
            <person name="Itagaki H."/>
            <person name="Hosoya T."/>
            <person name="Hosaka K."/>
        </authorList>
    </citation>
    <scope>NUCLEOTIDE SEQUENCE</scope>
    <source>
        <strain evidence="1">MO-923</strain>
    </source>
</reference>
<dbReference type="Proteomes" id="UP001050691">
    <property type="component" value="Unassembled WGS sequence"/>
</dbReference>
<organism evidence="1 2">
    <name type="scientific">Clathrus columnatus</name>
    <dbReference type="NCBI Taxonomy" id="1419009"/>
    <lineage>
        <taxon>Eukaryota</taxon>
        <taxon>Fungi</taxon>
        <taxon>Dikarya</taxon>
        <taxon>Basidiomycota</taxon>
        <taxon>Agaricomycotina</taxon>
        <taxon>Agaricomycetes</taxon>
        <taxon>Phallomycetidae</taxon>
        <taxon>Phallales</taxon>
        <taxon>Clathraceae</taxon>
        <taxon>Clathrus</taxon>
    </lineage>
</organism>
<name>A0AAV5A8M7_9AGAM</name>
<accession>A0AAV5A8M7</accession>
<evidence type="ECO:0000313" key="2">
    <source>
        <dbReference type="Proteomes" id="UP001050691"/>
    </source>
</evidence>
<dbReference type="AlphaFoldDB" id="A0AAV5A8M7"/>
<dbReference type="EMBL" id="BPWL01000006">
    <property type="protein sequence ID" value="GJJ10981.1"/>
    <property type="molecule type" value="Genomic_DNA"/>
</dbReference>
<proteinExistence type="predicted"/>